<evidence type="ECO:0000259" key="4">
    <source>
        <dbReference type="PROSITE" id="PS50042"/>
    </source>
</evidence>
<dbReference type="InterPro" id="IPR018490">
    <property type="entry name" value="cNMP-bd_dom_sf"/>
</dbReference>
<protein>
    <recommendedName>
        <fullName evidence="4">Cyclic nucleotide-binding domain-containing protein</fullName>
    </recommendedName>
</protein>
<dbReference type="AlphaFoldDB" id="A0A0E3ZI92"/>
<proteinExistence type="predicted"/>
<dbReference type="Proteomes" id="UP000033109">
    <property type="component" value="Chromosome"/>
</dbReference>
<name>A0A0E3ZI92_9BACT</name>
<gene>
    <name evidence="5" type="ORF">PKOR_19990</name>
</gene>
<evidence type="ECO:0000313" key="6">
    <source>
        <dbReference type="Proteomes" id="UP000033109"/>
    </source>
</evidence>
<dbReference type="PATRIC" id="fig|400092.3.peg.4377"/>
<dbReference type="PANTHER" id="PTHR24567:SF26">
    <property type="entry name" value="REGULATORY PROTEIN YEIL"/>
    <property type="match status" value="1"/>
</dbReference>
<accession>A0A0E3ZI92</accession>
<organism evidence="5 6">
    <name type="scientific">Pontibacter korlensis</name>
    <dbReference type="NCBI Taxonomy" id="400092"/>
    <lineage>
        <taxon>Bacteria</taxon>
        <taxon>Pseudomonadati</taxon>
        <taxon>Bacteroidota</taxon>
        <taxon>Cytophagia</taxon>
        <taxon>Cytophagales</taxon>
        <taxon>Hymenobacteraceae</taxon>
        <taxon>Pontibacter</taxon>
    </lineage>
</organism>
<keyword evidence="1" id="KW-0805">Transcription regulation</keyword>
<dbReference type="HOGENOM" id="CLU_1228994_0_0_10"/>
<dbReference type="GO" id="GO:0003700">
    <property type="term" value="F:DNA-binding transcription factor activity"/>
    <property type="evidence" value="ECO:0007669"/>
    <property type="project" value="TreeGrafter"/>
</dbReference>
<keyword evidence="2" id="KW-0238">DNA-binding</keyword>
<dbReference type="OrthoDB" id="892842at2"/>
<dbReference type="STRING" id="400092.PKOR_19990"/>
<dbReference type="SUPFAM" id="SSF46785">
    <property type="entry name" value="Winged helix' DNA-binding domain"/>
    <property type="match status" value="1"/>
</dbReference>
<feature type="domain" description="Cyclic nucleotide-binding" evidence="4">
    <location>
        <begin position="30"/>
        <end position="134"/>
    </location>
</feature>
<dbReference type="Pfam" id="PF13545">
    <property type="entry name" value="HTH_Crp_2"/>
    <property type="match status" value="1"/>
</dbReference>
<sequence>MQEYNMLTEYRAAITRYMQAHLQLMEKYEISTEKYKPLYQLLKQDAAPHGVFILQSGLVKVVRTTSLGQAYSLGIFDRGEVLGDVEAIMNMHHFGTVETVSSCTFWKIKPEQFLNMLSQEPEFNLLIHQNVISKLLNTSQMAAIQSTNKLFYSLMVVLREFSKLNELRISKALLAEALGTSTRNLNRLLAQLEEEHIIRIQQTIIKEINLQLLQQKIHAYENTIQ</sequence>
<evidence type="ECO:0000313" key="5">
    <source>
        <dbReference type="EMBL" id="AKD04953.1"/>
    </source>
</evidence>
<evidence type="ECO:0000256" key="1">
    <source>
        <dbReference type="ARBA" id="ARBA00023015"/>
    </source>
</evidence>
<dbReference type="InterPro" id="IPR000595">
    <property type="entry name" value="cNMP-bd_dom"/>
</dbReference>
<keyword evidence="3" id="KW-0804">Transcription</keyword>
<dbReference type="GO" id="GO:0005829">
    <property type="term" value="C:cytosol"/>
    <property type="evidence" value="ECO:0007669"/>
    <property type="project" value="TreeGrafter"/>
</dbReference>
<evidence type="ECO:0000256" key="3">
    <source>
        <dbReference type="ARBA" id="ARBA00023163"/>
    </source>
</evidence>
<dbReference type="KEGG" id="pko:PKOR_19990"/>
<dbReference type="InterPro" id="IPR050397">
    <property type="entry name" value="Env_Response_Regulators"/>
</dbReference>
<dbReference type="InterPro" id="IPR036390">
    <property type="entry name" value="WH_DNA-bd_sf"/>
</dbReference>
<reference evidence="5 6" key="1">
    <citation type="journal article" date="2015" name="Sci. Rep.">
        <title>Unraveling adaptation of Pontibacter korlensis to radiation and infertility in desert through complete genome and comparative transcriptomic analysis.</title>
        <authorList>
            <person name="Dai J."/>
            <person name="Dai W."/>
            <person name="Qiu C."/>
            <person name="Yang Z."/>
            <person name="Zhang Y."/>
            <person name="Zhou M."/>
            <person name="Zhang L."/>
            <person name="Fang C."/>
            <person name="Gao Q."/>
            <person name="Yang Q."/>
            <person name="Li X."/>
            <person name="Wang Z."/>
            <person name="Wang Z."/>
            <person name="Jia Z."/>
            <person name="Chen X."/>
        </authorList>
    </citation>
    <scope>NUCLEOTIDE SEQUENCE [LARGE SCALE GENOMIC DNA]</scope>
    <source>
        <strain evidence="5 6">X14-1T</strain>
    </source>
</reference>
<dbReference type="Pfam" id="PF00027">
    <property type="entry name" value="cNMP_binding"/>
    <property type="match status" value="1"/>
</dbReference>
<evidence type="ECO:0000256" key="2">
    <source>
        <dbReference type="ARBA" id="ARBA00023125"/>
    </source>
</evidence>
<dbReference type="RefSeq" id="WP_046313031.1">
    <property type="nucleotide sequence ID" value="NZ_CBCSCY010000015.1"/>
</dbReference>
<dbReference type="EMBL" id="CP009621">
    <property type="protein sequence ID" value="AKD04953.1"/>
    <property type="molecule type" value="Genomic_DNA"/>
</dbReference>
<dbReference type="InterPro" id="IPR012318">
    <property type="entry name" value="HTH_CRP"/>
</dbReference>
<dbReference type="GO" id="GO:0003677">
    <property type="term" value="F:DNA binding"/>
    <property type="evidence" value="ECO:0007669"/>
    <property type="project" value="UniProtKB-KW"/>
</dbReference>
<dbReference type="SUPFAM" id="SSF51206">
    <property type="entry name" value="cAMP-binding domain-like"/>
    <property type="match status" value="1"/>
</dbReference>
<dbReference type="PANTHER" id="PTHR24567">
    <property type="entry name" value="CRP FAMILY TRANSCRIPTIONAL REGULATORY PROTEIN"/>
    <property type="match status" value="1"/>
</dbReference>
<dbReference type="Gene3D" id="2.60.120.10">
    <property type="entry name" value="Jelly Rolls"/>
    <property type="match status" value="1"/>
</dbReference>
<dbReference type="PROSITE" id="PS50042">
    <property type="entry name" value="CNMP_BINDING_3"/>
    <property type="match status" value="1"/>
</dbReference>
<dbReference type="CDD" id="cd00038">
    <property type="entry name" value="CAP_ED"/>
    <property type="match status" value="1"/>
</dbReference>
<keyword evidence="6" id="KW-1185">Reference proteome</keyword>
<dbReference type="InterPro" id="IPR014710">
    <property type="entry name" value="RmlC-like_jellyroll"/>
</dbReference>